<dbReference type="Proteomes" id="UP000031668">
    <property type="component" value="Unassembled WGS sequence"/>
</dbReference>
<keyword evidence="3" id="KW-1185">Reference proteome</keyword>
<dbReference type="AlphaFoldDB" id="A0A0C2MHJ4"/>
<feature type="region of interest" description="Disordered" evidence="1">
    <location>
        <begin position="62"/>
        <end position="86"/>
    </location>
</feature>
<gene>
    <name evidence="2" type="ORF">RF11_15044</name>
</gene>
<organism evidence="2 3">
    <name type="scientific">Thelohanellus kitauei</name>
    <name type="common">Myxosporean</name>
    <dbReference type="NCBI Taxonomy" id="669202"/>
    <lineage>
        <taxon>Eukaryota</taxon>
        <taxon>Metazoa</taxon>
        <taxon>Cnidaria</taxon>
        <taxon>Myxozoa</taxon>
        <taxon>Myxosporea</taxon>
        <taxon>Bivalvulida</taxon>
        <taxon>Platysporina</taxon>
        <taxon>Myxobolidae</taxon>
        <taxon>Thelohanellus</taxon>
    </lineage>
</organism>
<proteinExistence type="predicted"/>
<reference evidence="2 3" key="1">
    <citation type="journal article" date="2014" name="Genome Biol. Evol.">
        <title>The genome of the myxosporean Thelohanellus kitauei shows adaptations to nutrient acquisition within its fish host.</title>
        <authorList>
            <person name="Yang Y."/>
            <person name="Xiong J."/>
            <person name="Zhou Z."/>
            <person name="Huo F."/>
            <person name="Miao W."/>
            <person name="Ran C."/>
            <person name="Liu Y."/>
            <person name="Zhang J."/>
            <person name="Feng J."/>
            <person name="Wang M."/>
            <person name="Wang M."/>
            <person name="Wang L."/>
            <person name="Yao B."/>
        </authorList>
    </citation>
    <scope>NUCLEOTIDE SEQUENCE [LARGE SCALE GENOMIC DNA]</scope>
    <source>
        <strain evidence="2">Wuqing</strain>
    </source>
</reference>
<dbReference type="EMBL" id="JWZT01004591">
    <property type="protein sequence ID" value="KII63809.1"/>
    <property type="molecule type" value="Genomic_DNA"/>
</dbReference>
<sequence>MPPNLATPIAYGYKKGVYSQSGMSPQVVDDENLSFYKRQFRHPPNVQTAVPQQSQARYVPQTYSMPPQTEPLTDYGTNPGVYPQSPMPPKAGYDQVCCVGYRIFNVHLARHMIHEDHIPLSIINLQ</sequence>
<feature type="compositionally biased region" description="Polar residues" evidence="1">
    <location>
        <begin position="62"/>
        <end position="71"/>
    </location>
</feature>
<evidence type="ECO:0000313" key="2">
    <source>
        <dbReference type="EMBL" id="KII63809.1"/>
    </source>
</evidence>
<comment type="caution">
    <text evidence="2">The sequence shown here is derived from an EMBL/GenBank/DDBJ whole genome shotgun (WGS) entry which is preliminary data.</text>
</comment>
<protein>
    <submittedName>
        <fullName evidence="2">Uncharacterized protein</fullName>
    </submittedName>
</protein>
<accession>A0A0C2MHJ4</accession>
<evidence type="ECO:0000313" key="3">
    <source>
        <dbReference type="Proteomes" id="UP000031668"/>
    </source>
</evidence>
<evidence type="ECO:0000256" key="1">
    <source>
        <dbReference type="SAM" id="MobiDB-lite"/>
    </source>
</evidence>
<name>A0A0C2MHJ4_THEKT</name>